<dbReference type="PANTHER" id="PTHR30329">
    <property type="entry name" value="STATOR ELEMENT OF FLAGELLAR MOTOR COMPLEX"/>
    <property type="match status" value="1"/>
</dbReference>
<dbReference type="GO" id="GO:0016020">
    <property type="term" value="C:membrane"/>
    <property type="evidence" value="ECO:0007669"/>
    <property type="project" value="UniProtKB-UniRule"/>
</dbReference>
<dbReference type="InterPro" id="IPR006665">
    <property type="entry name" value="OmpA-like"/>
</dbReference>
<dbReference type="CDD" id="cd07185">
    <property type="entry name" value="OmpA_C-like"/>
    <property type="match status" value="1"/>
</dbReference>
<proteinExistence type="predicted"/>
<dbReference type="EMBL" id="CYZP01000004">
    <property type="protein sequence ID" value="CUN63715.1"/>
    <property type="molecule type" value="Genomic_DNA"/>
</dbReference>
<evidence type="ECO:0000313" key="5">
    <source>
        <dbReference type="EMBL" id="CUN63715.1"/>
    </source>
</evidence>
<dbReference type="Proteomes" id="UP000095447">
    <property type="component" value="Unassembled WGS sequence"/>
</dbReference>
<evidence type="ECO:0000313" key="4">
    <source>
        <dbReference type="EMBL" id="CUN37956.1"/>
    </source>
</evidence>
<evidence type="ECO:0000259" key="3">
    <source>
        <dbReference type="PROSITE" id="PS51123"/>
    </source>
</evidence>
<dbReference type="PROSITE" id="PS51123">
    <property type="entry name" value="OMPA_2"/>
    <property type="match status" value="1"/>
</dbReference>
<name>A0A173WG53_9FIRM</name>
<reference evidence="6 7" key="1">
    <citation type="submission" date="2015-09" db="EMBL/GenBank/DDBJ databases">
        <authorList>
            <consortium name="Pathogen Informatics"/>
        </authorList>
    </citation>
    <scope>NUCLEOTIDE SEQUENCE [LARGE SCALE GENOMIC DNA]</scope>
    <source>
        <strain evidence="4 6">2789STDY5608838</strain>
        <strain evidence="5 7">2789STDY5834861</strain>
    </source>
</reference>
<dbReference type="SUPFAM" id="SSF103088">
    <property type="entry name" value="OmpA-like"/>
    <property type="match status" value="1"/>
</dbReference>
<evidence type="ECO:0000313" key="7">
    <source>
        <dbReference type="Proteomes" id="UP000095645"/>
    </source>
</evidence>
<dbReference type="RefSeq" id="WP_055052420.1">
    <property type="nucleotide sequence ID" value="NZ_CYZA01000001.1"/>
</dbReference>
<keyword evidence="1" id="KW-0472">Membrane</keyword>
<evidence type="ECO:0000256" key="2">
    <source>
        <dbReference type="SAM" id="Coils"/>
    </source>
</evidence>
<feature type="domain" description="OmpA-like" evidence="3">
    <location>
        <begin position="150"/>
        <end position="285"/>
    </location>
</feature>
<dbReference type="InterPro" id="IPR050330">
    <property type="entry name" value="Bact_OuterMem_StrucFunc"/>
</dbReference>
<dbReference type="PANTHER" id="PTHR30329:SF21">
    <property type="entry name" value="LIPOPROTEIN YIAD-RELATED"/>
    <property type="match status" value="1"/>
</dbReference>
<dbReference type="InterPro" id="IPR036737">
    <property type="entry name" value="OmpA-like_sf"/>
</dbReference>
<dbReference type="Pfam" id="PF00691">
    <property type="entry name" value="OmpA"/>
    <property type="match status" value="1"/>
</dbReference>
<keyword evidence="2" id="KW-0175">Coiled coil</keyword>
<dbReference type="AlphaFoldDB" id="A0A173WG53"/>
<feature type="coiled-coil region" evidence="2">
    <location>
        <begin position="72"/>
        <end position="113"/>
    </location>
</feature>
<dbReference type="EMBL" id="CYZA01000001">
    <property type="protein sequence ID" value="CUN37956.1"/>
    <property type="molecule type" value="Genomic_DNA"/>
</dbReference>
<accession>A0A173WG53</accession>
<keyword evidence="4" id="KW-0449">Lipoprotein</keyword>
<evidence type="ECO:0000313" key="6">
    <source>
        <dbReference type="Proteomes" id="UP000095447"/>
    </source>
</evidence>
<organism evidence="4 6">
    <name type="scientific">Blautia obeum</name>
    <dbReference type="NCBI Taxonomy" id="40520"/>
    <lineage>
        <taxon>Bacteria</taxon>
        <taxon>Bacillati</taxon>
        <taxon>Bacillota</taxon>
        <taxon>Clostridia</taxon>
        <taxon>Lachnospirales</taxon>
        <taxon>Lachnospiraceae</taxon>
        <taxon>Blautia</taxon>
    </lineage>
</organism>
<sequence length="310" mass="35159">MRKRKKSEEGGFNVWRSYSDMMAGVLLLFILIMCVTLFQAQKSYNESIKERDDKIALQEQYTAEILAQQSELDEKNSKLSSQDEQLDKQKKLLAELAAQLKEQQASLDEKTSLLATQQKKIDNIIGVKADVIEALQKEFSKNNVSVDIDAQTGALTLNANVLFDYDKSELTDEGKQELADILPIYCKVLLQKDYKKYLAEIIIDGYTDTDGDYDYNLELSQKRSLAVAQYLTEIRENFLSSDEISELQNYLTVNGHGSANPVLDSDGNVDKDASRRVEVKFRLKDDEMINELNQIMNTDKTSDSEKSGSN</sequence>
<dbReference type="Gene3D" id="3.30.1330.60">
    <property type="entry name" value="OmpA-like domain"/>
    <property type="match status" value="1"/>
</dbReference>
<gene>
    <name evidence="4" type="primary">yiaD</name>
    <name evidence="4" type="ORF">ERS852395_00122</name>
    <name evidence="5" type="ORF">ERS852476_00679</name>
</gene>
<protein>
    <submittedName>
        <fullName evidence="4">Inner membrane lipoprotein YiaD</fullName>
    </submittedName>
</protein>
<dbReference type="Proteomes" id="UP000095645">
    <property type="component" value="Unassembled WGS sequence"/>
</dbReference>
<evidence type="ECO:0000256" key="1">
    <source>
        <dbReference type="PROSITE-ProRule" id="PRU00473"/>
    </source>
</evidence>